<keyword evidence="2" id="KW-0812">Transmembrane</keyword>
<evidence type="ECO:0008006" key="5">
    <source>
        <dbReference type="Google" id="ProtNLM"/>
    </source>
</evidence>
<organism evidence="3 4">
    <name type="scientific">Streptomyces indiaensis</name>
    <dbReference type="NCBI Taxonomy" id="284033"/>
    <lineage>
        <taxon>Bacteria</taxon>
        <taxon>Bacillati</taxon>
        <taxon>Actinomycetota</taxon>
        <taxon>Actinomycetes</taxon>
        <taxon>Kitasatosporales</taxon>
        <taxon>Streptomycetaceae</taxon>
        <taxon>Streptomyces</taxon>
    </lineage>
</organism>
<evidence type="ECO:0000256" key="1">
    <source>
        <dbReference type="SAM" id="MobiDB-lite"/>
    </source>
</evidence>
<feature type="transmembrane region" description="Helical" evidence="2">
    <location>
        <begin position="43"/>
        <end position="62"/>
    </location>
</feature>
<accession>A0ABP5Q6I6</accession>
<comment type="caution">
    <text evidence="3">The sequence shown here is derived from an EMBL/GenBank/DDBJ whole genome shotgun (WGS) entry which is preliminary data.</text>
</comment>
<dbReference type="InterPro" id="IPR045924">
    <property type="entry name" value="DUF6343"/>
</dbReference>
<evidence type="ECO:0000313" key="3">
    <source>
        <dbReference type="EMBL" id="GAA2227280.1"/>
    </source>
</evidence>
<feature type="compositionally biased region" description="Basic and acidic residues" evidence="1">
    <location>
        <begin position="95"/>
        <end position="114"/>
    </location>
</feature>
<sequence length="114" mass="12561">MRTGSEPRTARSALRARFWLSLWGLVWALFGTVAFALVGRSGWAIACGVLLLIVTVDLVVVLRHIRQGPHFQPGPDIPPYRPLDEHPGGAPLRQPPDRHSRDAPPHRPPPDDGV</sequence>
<reference evidence="4" key="1">
    <citation type="journal article" date="2019" name="Int. J. Syst. Evol. Microbiol.">
        <title>The Global Catalogue of Microorganisms (GCM) 10K type strain sequencing project: providing services to taxonomists for standard genome sequencing and annotation.</title>
        <authorList>
            <consortium name="The Broad Institute Genomics Platform"/>
            <consortium name="The Broad Institute Genome Sequencing Center for Infectious Disease"/>
            <person name="Wu L."/>
            <person name="Ma J."/>
        </authorList>
    </citation>
    <scope>NUCLEOTIDE SEQUENCE [LARGE SCALE GENOMIC DNA]</scope>
    <source>
        <strain evidence="4">JCM 3053</strain>
    </source>
</reference>
<dbReference type="Proteomes" id="UP001501474">
    <property type="component" value="Unassembled WGS sequence"/>
</dbReference>
<evidence type="ECO:0000256" key="2">
    <source>
        <dbReference type="SAM" id="Phobius"/>
    </source>
</evidence>
<feature type="transmembrane region" description="Helical" evidence="2">
    <location>
        <begin position="18"/>
        <end position="37"/>
    </location>
</feature>
<protein>
    <recommendedName>
        <fullName evidence="5">Integral membrane protein</fullName>
    </recommendedName>
</protein>
<proteinExistence type="predicted"/>
<evidence type="ECO:0000313" key="4">
    <source>
        <dbReference type="Proteomes" id="UP001501474"/>
    </source>
</evidence>
<gene>
    <name evidence="3" type="ORF">GCM10010104_19600</name>
</gene>
<feature type="region of interest" description="Disordered" evidence="1">
    <location>
        <begin position="68"/>
        <end position="114"/>
    </location>
</feature>
<dbReference type="EMBL" id="BAAART010000042">
    <property type="protein sequence ID" value="GAA2227280.1"/>
    <property type="molecule type" value="Genomic_DNA"/>
</dbReference>
<dbReference type="Pfam" id="PF19870">
    <property type="entry name" value="DUF6343"/>
    <property type="match status" value="1"/>
</dbReference>
<keyword evidence="2" id="KW-1133">Transmembrane helix</keyword>
<keyword evidence="4" id="KW-1185">Reference proteome</keyword>
<name>A0ABP5Q6I6_9ACTN</name>
<dbReference type="RefSeq" id="WP_234850578.1">
    <property type="nucleotide sequence ID" value="NZ_BAAART010000042.1"/>
</dbReference>
<keyword evidence="2" id="KW-0472">Membrane</keyword>